<dbReference type="Proteomes" id="UP000002297">
    <property type="component" value="Chromosome"/>
</dbReference>
<dbReference type="KEGG" id="cat:CA2559_02370"/>
<dbReference type="InterPro" id="IPR004603">
    <property type="entry name" value="DNA_mismatch_endonuc_vsr"/>
</dbReference>
<accession>A3U5P6</accession>
<dbReference type="SUPFAM" id="SSF52980">
    <property type="entry name" value="Restriction endonuclease-like"/>
    <property type="match status" value="1"/>
</dbReference>
<gene>
    <name evidence="8" type="ordered locus">CA2559_02370</name>
</gene>
<comment type="similarity">
    <text evidence="6">Belongs to the Vsr family.</text>
</comment>
<dbReference type="OrthoDB" id="9801520at2"/>
<keyword evidence="9" id="KW-1185">Reference proteome</keyword>
<protein>
    <submittedName>
        <fullName evidence="8">DNA mismatch endonuclease Vsr, putative</fullName>
    </submittedName>
</protein>
<evidence type="ECO:0000256" key="4">
    <source>
        <dbReference type="ARBA" id="ARBA00022801"/>
    </source>
</evidence>
<evidence type="ECO:0000256" key="5">
    <source>
        <dbReference type="ARBA" id="ARBA00023204"/>
    </source>
</evidence>
<feature type="compositionally biased region" description="Polar residues" evidence="7">
    <location>
        <begin position="1"/>
        <end position="16"/>
    </location>
</feature>
<name>A3U5P6_CROAH</name>
<dbReference type="AlphaFoldDB" id="A3U5P6"/>
<dbReference type="EMBL" id="CP002046">
    <property type="protein sequence ID" value="EAP87563.1"/>
    <property type="molecule type" value="Genomic_DNA"/>
</dbReference>
<reference evidence="8 9" key="1">
    <citation type="journal article" date="2010" name="J. Bacteriol.">
        <title>The complete genome sequence of Croceibacter atlanticus HTCC2559T.</title>
        <authorList>
            <person name="Oh H.M."/>
            <person name="Kang I."/>
            <person name="Ferriera S."/>
            <person name="Giovannoni S.J."/>
            <person name="Cho J.C."/>
        </authorList>
    </citation>
    <scope>NUCLEOTIDE SEQUENCE [LARGE SCALE GENOMIC DNA]</scope>
    <source>
        <strain evidence="9">ATCC BAA-628 / HTCC2559 / KCTC 12090</strain>
    </source>
</reference>
<dbReference type="GO" id="GO:0016787">
    <property type="term" value="F:hydrolase activity"/>
    <property type="evidence" value="ECO:0007669"/>
    <property type="project" value="UniProtKB-KW"/>
</dbReference>
<dbReference type="CDD" id="cd00221">
    <property type="entry name" value="Vsr"/>
    <property type="match status" value="1"/>
</dbReference>
<dbReference type="NCBIfam" id="TIGR00632">
    <property type="entry name" value="vsr"/>
    <property type="match status" value="1"/>
</dbReference>
<feature type="region of interest" description="Disordered" evidence="7">
    <location>
        <begin position="1"/>
        <end position="22"/>
    </location>
</feature>
<dbReference type="eggNOG" id="COG3727">
    <property type="taxonomic scope" value="Bacteria"/>
</dbReference>
<keyword evidence="1" id="KW-0540">Nuclease</keyword>
<proteinExistence type="inferred from homology"/>
<evidence type="ECO:0000256" key="6">
    <source>
        <dbReference type="ARBA" id="ARBA00029466"/>
    </source>
</evidence>
<keyword evidence="5" id="KW-0234">DNA repair</keyword>
<keyword evidence="4" id="KW-0378">Hydrolase</keyword>
<dbReference type="HOGENOM" id="CLU_111913_2_2_10"/>
<dbReference type="RefSeq" id="WP_013186241.1">
    <property type="nucleotide sequence ID" value="NC_014230.1"/>
</dbReference>
<dbReference type="Gene3D" id="3.40.960.10">
    <property type="entry name" value="VSR Endonuclease"/>
    <property type="match status" value="1"/>
</dbReference>
<dbReference type="GeneID" id="89452268"/>
<keyword evidence="2 8" id="KW-0255">Endonuclease</keyword>
<keyword evidence="3" id="KW-0227">DNA damage</keyword>
<evidence type="ECO:0000256" key="7">
    <source>
        <dbReference type="SAM" id="MobiDB-lite"/>
    </source>
</evidence>
<evidence type="ECO:0000313" key="9">
    <source>
        <dbReference type="Proteomes" id="UP000002297"/>
    </source>
</evidence>
<dbReference type="GO" id="GO:0004519">
    <property type="term" value="F:endonuclease activity"/>
    <property type="evidence" value="ECO:0007669"/>
    <property type="project" value="UniProtKB-KW"/>
</dbReference>
<organism evidence="8 9">
    <name type="scientific">Croceibacter atlanticus (strain ATCC BAA-628 / JCM 21780 / CIP 108009 / IAM 15332 / KCTC 12090 / HTCC2559)</name>
    <dbReference type="NCBI Taxonomy" id="216432"/>
    <lineage>
        <taxon>Bacteria</taxon>
        <taxon>Pseudomonadati</taxon>
        <taxon>Bacteroidota</taxon>
        <taxon>Flavobacteriia</taxon>
        <taxon>Flavobacteriales</taxon>
        <taxon>Flavobacteriaceae</taxon>
        <taxon>Croceibacter</taxon>
    </lineage>
</organism>
<evidence type="ECO:0000313" key="8">
    <source>
        <dbReference type="EMBL" id="EAP87563.1"/>
    </source>
</evidence>
<dbReference type="STRING" id="216432.CA2559_02370"/>
<evidence type="ECO:0000256" key="1">
    <source>
        <dbReference type="ARBA" id="ARBA00022722"/>
    </source>
</evidence>
<dbReference type="Pfam" id="PF03852">
    <property type="entry name" value="Vsr"/>
    <property type="match status" value="1"/>
</dbReference>
<dbReference type="GO" id="GO:0006298">
    <property type="term" value="P:mismatch repair"/>
    <property type="evidence" value="ECO:0007669"/>
    <property type="project" value="InterPro"/>
</dbReference>
<dbReference type="InterPro" id="IPR011335">
    <property type="entry name" value="Restrct_endonuc-II-like"/>
</dbReference>
<evidence type="ECO:0000256" key="2">
    <source>
        <dbReference type="ARBA" id="ARBA00022759"/>
    </source>
</evidence>
<evidence type="ECO:0000256" key="3">
    <source>
        <dbReference type="ARBA" id="ARBA00022763"/>
    </source>
</evidence>
<sequence>MSLHINSKSVNTSMRGNKSKHTKPELLLRKALWASGLRGYRLHFKKLAGSPDIVFSTKKIAIFVNGCFWHRCPKCNLNLPKTNTEFWKDKFDTNMKRDQNNYVTLIRSNWTVLTIWECDIKKNLKEQVLKIESLIKDVNAYSITTNEPLQLAAEDLLTYGYNI</sequence>